<reference evidence="1 2" key="1">
    <citation type="submission" date="2013-01" db="EMBL/GenBank/DDBJ databases">
        <authorList>
            <person name="Harkins D.M."/>
            <person name="Durkin A.S."/>
            <person name="Brinkac L.M."/>
            <person name="Haft D.H."/>
            <person name="Selengut J.D."/>
            <person name="Sanka R."/>
            <person name="DePew J."/>
            <person name="Purushe J."/>
            <person name="Chanthongthip A."/>
            <person name="Lattana O."/>
            <person name="Phetsouvanh R."/>
            <person name="Newton P.N."/>
            <person name="Vinetz J.M."/>
            <person name="Sutton G.G."/>
            <person name="Nierman W.C."/>
            <person name="Fouts D.E."/>
        </authorList>
    </citation>
    <scope>NUCLEOTIDE SEQUENCE [LARGE SCALE GENOMIC DNA]</scope>
    <source>
        <strain evidence="1 2">UI 13098</strain>
    </source>
</reference>
<keyword evidence="2" id="KW-1185">Reference proteome</keyword>
<sequence length="46" mass="5561">MKSKIVGPQIKWINPVSIDFNPWAQDPERLYEILLSFWKNIFLRID</sequence>
<protein>
    <submittedName>
        <fullName evidence="1">Uncharacterized protein</fullName>
    </submittedName>
</protein>
<gene>
    <name evidence="1" type="ORF">LEP1GSC108_0401</name>
</gene>
<dbReference type="Proteomes" id="UP000012118">
    <property type="component" value="Unassembled WGS sequence"/>
</dbReference>
<evidence type="ECO:0000313" key="1">
    <source>
        <dbReference type="EMBL" id="EMN89428.1"/>
    </source>
</evidence>
<accession>M6Q9Y5</accession>
<organism evidence="1 2">
    <name type="scientific">Leptospira weilii str. UI 13098</name>
    <dbReference type="NCBI Taxonomy" id="1088542"/>
    <lineage>
        <taxon>Bacteria</taxon>
        <taxon>Pseudomonadati</taxon>
        <taxon>Spirochaetota</taxon>
        <taxon>Spirochaetia</taxon>
        <taxon>Leptospirales</taxon>
        <taxon>Leptospiraceae</taxon>
        <taxon>Leptospira</taxon>
    </lineage>
</organism>
<dbReference type="AlphaFoldDB" id="M6Q9Y5"/>
<comment type="caution">
    <text evidence="1">The sequence shown here is derived from an EMBL/GenBank/DDBJ whole genome shotgun (WGS) entry which is preliminary data.</text>
</comment>
<name>M6Q9Y5_9LEPT</name>
<dbReference type="EMBL" id="AHNU02000057">
    <property type="protein sequence ID" value="EMN89428.1"/>
    <property type="molecule type" value="Genomic_DNA"/>
</dbReference>
<proteinExistence type="predicted"/>
<evidence type="ECO:0000313" key="2">
    <source>
        <dbReference type="Proteomes" id="UP000012118"/>
    </source>
</evidence>